<evidence type="ECO:0000313" key="5">
    <source>
        <dbReference type="Proteomes" id="UP000292859"/>
    </source>
</evidence>
<dbReference type="InterPro" id="IPR023772">
    <property type="entry name" value="DNA-bd_HTH_TetR-type_CS"/>
</dbReference>
<keyword evidence="5" id="KW-1185">Reference proteome</keyword>
<dbReference type="PANTHER" id="PTHR30055:SF146">
    <property type="entry name" value="HTH-TYPE TRANSCRIPTIONAL DUAL REGULATOR CECR"/>
    <property type="match status" value="1"/>
</dbReference>
<dbReference type="PROSITE" id="PS01081">
    <property type="entry name" value="HTH_TETR_1"/>
    <property type="match status" value="1"/>
</dbReference>
<sequence length="264" mass="28488">MQDISGWTGRGGMMSLRHYRHLPGNLIAQSGIVSCQHGGSTSGSGFKTMKTQTVSQGRKFRQVVGGATAVFLRDGFAGASVDDIAREAGVSKATLYSYFPDKTLMFQEAMRAEIARLEDSFALDIDIAAGPDRGVMQMLARMAAWLVDPLHLGLYRVMVAEAPRFGPLSADFHATVARILCDRIQPCLDRWVDVGLLSIDDTDLAAAQLVALAGASLRDPVLLGQPRAGTDAVIRETSAQAADLFLRAFAPVRHHTMGRRSGTR</sequence>
<feature type="domain" description="HTH tetR-type" evidence="3">
    <location>
        <begin position="57"/>
        <end position="117"/>
    </location>
</feature>
<dbReference type="InterPro" id="IPR009057">
    <property type="entry name" value="Homeodomain-like_sf"/>
</dbReference>
<dbReference type="SUPFAM" id="SSF46689">
    <property type="entry name" value="Homeodomain-like"/>
    <property type="match status" value="1"/>
</dbReference>
<evidence type="ECO:0000313" key="4">
    <source>
        <dbReference type="EMBL" id="TBN51437.1"/>
    </source>
</evidence>
<dbReference type="PRINTS" id="PR00455">
    <property type="entry name" value="HTHTETR"/>
</dbReference>
<keyword evidence="1 2" id="KW-0238">DNA-binding</keyword>
<name>A0ABY1YK35_9RHOB</name>
<dbReference type="InterPro" id="IPR001647">
    <property type="entry name" value="HTH_TetR"/>
</dbReference>
<evidence type="ECO:0000256" key="1">
    <source>
        <dbReference type="ARBA" id="ARBA00023125"/>
    </source>
</evidence>
<dbReference type="InterPro" id="IPR039536">
    <property type="entry name" value="TetR_C_Proteobacteria"/>
</dbReference>
<feature type="DNA-binding region" description="H-T-H motif" evidence="2">
    <location>
        <begin position="80"/>
        <end position="99"/>
    </location>
</feature>
<evidence type="ECO:0000256" key="2">
    <source>
        <dbReference type="PROSITE-ProRule" id="PRU00335"/>
    </source>
</evidence>
<dbReference type="Pfam" id="PF14246">
    <property type="entry name" value="TetR_C_7"/>
    <property type="match status" value="1"/>
</dbReference>
<dbReference type="InterPro" id="IPR036271">
    <property type="entry name" value="Tet_transcr_reg_TetR-rel_C_sf"/>
</dbReference>
<dbReference type="Gene3D" id="1.10.357.10">
    <property type="entry name" value="Tetracycline Repressor, domain 2"/>
    <property type="match status" value="1"/>
</dbReference>
<comment type="caution">
    <text evidence="4">The sequence shown here is derived from an EMBL/GenBank/DDBJ whole genome shotgun (WGS) entry which is preliminary data.</text>
</comment>
<gene>
    <name evidence="4" type="ORF">EYF88_06480</name>
</gene>
<dbReference type="SUPFAM" id="SSF48498">
    <property type="entry name" value="Tetracyclin repressor-like, C-terminal domain"/>
    <property type="match status" value="1"/>
</dbReference>
<dbReference type="PANTHER" id="PTHR30055">
    <property type="entry name" value="HTH-TYPE TRANSCRIPTIONAL REGULATOR RUTR"/>
    <property type="match status" value="1"/>
</dbReference>
<evidence type="ECO:0000259" key="3">
    <source>
        <dbReference type="PROSITE" id="PS50977"/>
    </source>
</evidence>
<dbReference type="InterPro" id="IPR050109">
    <property type="entry name" value="HTH-type_TetR-like_transc_reg"/>
</dbReference>
<dbReference type="EMBL" id="SIRL01000003">
    <property type="protein sequence ID" value="TBN51437.1"/>
    <property type="molecule type" value="Genomic_DNA"/>
</dbReference>
<dbReference type="Pfam" id="PF00440">
    <property type="entry name" value="TetR_N"/>
    <property type="match status" value="1"/>
</dbReference>
<proteinExistence type="predicted"/>
<organism evidence="4 5">
    <name type="scientific">Paracoccus sediminis</name>
    <dbReference type="NCBI Taxonomy" id="1214787"/>
    <lineage>
        <taxon>Bacteria</taxon>
        <taxon>Pseudomonadati</taxon>
        <taxon>Pseudomonadota</taxon>
        <taxon>Alphaproteobacteria</taxon>
        <taxon>Rhodobacterales</taxon>
        <taxon>Paracoccaceae</taxon>
        <taxon>Paracoccus</taxon>
    </lineage>
</organism>
<dbReference type="Proteomes" id="UP000292859">
    <property type="component" value="Unassembled WGS sequence"/>
</dbReference>
<dbReference type="PROSITE" id="PS50977">
    <property type="entry name" value="HTH_TETR_2"/>
    <property type="match status" value="1"/>
</dbReference>
<protein>
    <submittedName>
        <fullName evidence="4">TetR/AcrR family transcriptional regulator</fullName>
    </submittedName>
</protein>
<reference evidence="4 5" key="1">
    <citation type="submission" date="2019-02" db="EMBL/GenBank/DDBJ databases">
        <authorList>
            <person name="Zhang G."/>
        </authorList>
    </citation>
    <scope>NUCLEOTIDE SEQUENCE [LARGE SCALE GENOMIC DNA]</scope>
    <source>
        <strain evidence="4 5">CMB17</strain>
    </source>
</reference>
<accession>A0ABY1YK35</accession>